<dbReference type="PANTHER" id="PTHR35796:SF3">
    <property type="entry name" value="BHLH DOMAIN-CONTAINING PROTEIN"/>
    <property type="match status" value="1"/>
</dbReference>
<feature type="region of interest" description="Disordered" evidence="2">
    <location>
        <begin position="1"/>
        <end position="20"/>
    </location>
</feature>
<sequence length="705" mass="80074">MKRHKVFSFSENPGDSAMGQQAPAVTSQAMRIHGDNVLDAPLAFLDEMEKLPELPGPVNGLEAALIDPTATMLCELLAMTDGNEAIISSPEPPVTTAAVAVKKAASRVNKPRKKSSKPVGMDTKAARKHEIEFLRTQVQQLEGELSRLHECAAPPNEPTLWEDIAKRQRNVRKRLEVENTRLRMLYEGQLKVARGLVRLLHRGYTETASEWGNIKRRRLIDACADSEEIFRSIRRSMSDRPVAIDEWMEESGIARTYDSFDDQRVRCGADNAIFLEMLLCRRFPFPFEATVEAVWKNLCADHVELENGVYSAVERSDTHLLARSKMGMKMQRLESSLEFYVVGQRVNQNDRVVVTTGFRSFTSSKTFGGEQECLEEAGYIVIERDPSSPLGSTILRSCKRSWPQLNESEEPTLWEDIAKRQRDVKQQAEVENMKLRELYEGQLKVARGLMRLLHKGQNDLSLQLGNVKRERIIEAYESADEIFRSVSASLAARPNTMDEWMHENGLAGRHDRYDDARVRCGPKNDFFLEVMLCRRLPFSFEATVEAVWNTFSADHIETNNVVYGAVERSDKHHLVQSKVGMKLRRLDAVTELYAVGRRSNETNRMMMTAESRSITSCASFRGKRECLDEVTYLVVERDLSRPQPSTVVRSCKRSWPQLAESDGEDVSRSKLELLADMLIDVCNGNCRAMFQQIENSLLLSSQARQ</sequence>
<evidence type="ECO:0000256" key="2">
    <source>
        <dbReference type="SAM" id="MobiDB-lite"/>
    </source>
</evidence>
<dbReference type="PANTHER" id="PTHR35796">
    <property type="entry name" value="HYPOTHETICAL CYTOSOLIC PROTEIN"/>
    <property type="match status" value="1"/>
</dbReference>
<reference evidence="3" key="1">
    <citation type="submission" date="2019-03" db="EMBL/GenBank/DDBJ databases">
        <title>Long read genome sequence of the mycoparasitic Pythium oligandrum ATCC 38472 isolated from sugarbeet rhizosphere.</title>
        <authorList>
            <person name="Gaulin E."/>
        </authorList>
    </citation>
    <scope>NUCLEOTIDE SEQUENCE</scope>
    <source>
        <strain evidence="3">ATCC 38472_TT</strain>
    </source>
</reference>
<keyword evidence="4" id="KW-1185">Reference proteome</keyword>
<feature type="region of interest" description="Disordered" evidence="2">
    <location>
        <begin position="105"/>
        <end position="124"/>
    </location>
</feature>
<proteinExistence type="predicted"/>
<dbReference type="AlphaFoldDB" id="A0A8K1CBS8"/>
<accession>A0A8K1CBS8</accession>
<gene>
    <name evidence="3" type="ORF">Poli38472_004837</name>
</gene>
<evidence type="ECO:0000313" key="3">
    <source>
        <dbReference type="EMBL" id="TMW59768.1"/>
    </source>
</evidence>
<protein>
    <submittedName>
        <fullName evidence="3">Uncharacterized protein</fullName>
    </submittedName>
</protein>
<keyword evidence="1" id="KW-0175">Coiled coil</keyword>
<name>A0A8K1CBS8_PYTOL</name>
<dbReference type="EMBL" id="SPLM01000109">
    <property type="protein sequence ID" value="TMW59768.1"/>
    <property type="molecule type" value="Genomic_DNA"/>
</dbReference>
<evidence type="ECO:0000313" key="4">
    <source>
        <dbReference type="Proteomes" id="UP000794436"/>
    </source>
</evidence>
<evidence type="ECO:0000256" key="1">
    <source>
        <dbReference type="SAM" id="Coils"/>
    </source>
</evidence>
<organism evidence="3 4">
    <name type="scientific">Pythium oligandrum</name>
    <name type="common">Mycoparasitic fungus</name>
    <dbReference type="NCBI Taxonomy" id="41045"/>
    <lineage>
        <taxon>Eukaryota</taxon>
        <taxon>Sar</taxon>
        <taxon>Stramenopiles</taxon>
        <taxon>Oomycota</taxon>
        <taxon>Peronosporomycetes</taxon>
        <taxon>Pythiales</taxon>
        <taxon>Pythiaceae</taxon>
        <taxon>Pythium</taxon>
    </lineage>
</organism>
<dbReference type="Proteomes" id="UP000794436">
    <property type="component" value="Unassembled WGS sequence"/>
</dbReference>
<comment type="caution">
    <text evidence="3">The sequence shown here is derived from an EMBL/GenBank/DDBJ whole genome shotgun (WGS) entry which is preliminary data.</text>
</comment>
<feature type="coiled-coil region" evidence="1">
    <location>
        <begin position="124"/>
        <end position="151"/>
    </location>
</feature>